<dbReference type="AlphaFoldDB" id="A0A9W6BDX9"/>
<name>A0A9W6BDX9_9CHLO</name>
<evidence type="ECO:0000313" key="2">
    <source>
        <dbReference type="EMBL" id="GLC50379.1"/>
    </source>
</evidence>
<feature type="compositionally biased region" description="Basic residues" evidence="1">
    <location>
        <begin position="106"/>
        <end position="116"/>
    </location>
</feature>
<organism evidence="2 3">
    <name type="scientific">Pleodorina starrii</name>
    <dbReference type="NCBI Taxonomy" id="330485"/>
    <lineage>
        <taxon>Eukaryota</taxon>
        <taxon>Viridiplantae</taxon>
        <taxon>Chlorophyta</taxon>
        <taxon>core chlorophytes</taxon>
        <taxon>Chlorophyceae</taxon>
        <taxon>CS clade</taxon>
        <taxon>Chlamydomonadales</taxon>
        <taxon>Volvocaceae</taxon>
        <taxon>Pleodorina</taxon>
    </lineage>
</organism>
<proteinExistence type="predicted"/>
<feature type="compositionally biased region" description="Low complexity" evidence="1">
    <location>
        <begin position="33"/>
        <end position="54"/>
    </location>
</feature>
<dbReference type="Proteomes" id="UP001165080">
    <property type="component" value="Unassembled WGS sequence"/>
</dbReference>
<accession>A0A9W6BDX9</accession>
<evidence type="ECO:0000256" key="1">
    <source>
        <dbReference type="SAM" id="MobiDB-lite"/>
    </source>
</evidence>
<comment type="caution">
    <text evidence="2">The sequence shown here is derived from an EMBL/GenBank/DDBJ whole genome shotgun (WGS) entry which is preliminary data.</text>
</comment>
<dbReference type="EMBL" id="BRXU01000003">
    <property type="protein sequence ID" value="GLC50379.1"/>
    <property type="molecule type" value="Genomic_DNA"/>
</dbReference>
<feature type="compositionally biased region" description="Basic and acidic residues" evidence="1">
    <location>
        <begin position="124"/>
        <end position="139"/>
    </location>
</feature>
<sequence length="139" mass="15392">MGAANEADATEGDDATPGMHLKRSSMLWSIKKQQQGQQQQQDQQQQDQQQQDQVQRPEPVSGQRPICAGRPRPPYDLGMQRPEAELEVAGGAIGVGAGAPGQRPVCGRHRHRRRRAAASTLAARDTERSPPPRRDRDWN</sequence>
<reference evidence="2 3" key="1">
    <citation type="journal article" date="2023" name="Commun. Biol.">
        <title>Reorganization of the ancestral sex-determining regions during the evolution of trioecy in Pleodorina starrii.</title>
        <authorList>
            <person name="Takahashi K."/>
            <person name="Suzuki S."/>
            <person name="Kawai-Toyooka H."/>
            <person name="Yamamoto K."/>
            <person name="Hamaji T."/>
            <person name="Ootsuki R."/>
            <person name="Yamaguchi H."/>
            <person name="Kawachi M."/>
            <person name="Higashiyama T."/>
            <person name="Nozaki H."/>
        </authorList>
    </citation>
    <scope>NUCLEOTIDE SEQUENCE [LARGE SCALE GENOMIC DNA]</scope>
    <source>
        <strain evidence="2 3">NIES-4479</strain>
    </source>
</reference>
<protein>
    <submittedName>
        <fullName evidence="2">Uncharacterized protein</fullName>
    </submittedName>
</protein>
<gene>
    <name evidence="2" type="primary">PLESTMB000004</name>
    <name evidence="2" type="ORF">PLESTB_000372700</name>
</gene>
<keyword evidence="3" id="KW-1185">Reference proteome</keyword>
<feature type="region of interest" description="Disordered" evidence="1">
    <location>
        <begin position="1"/>
        <end position="139"/>
    </location>
</feature>
<evidence type="ECO:0000313" key="3">
    <source>
        <dbReference type="Proteomes" id="UP001165080"/>
    </source>
</evidence>